<dbReference type="PROSITE" id="PS51257">
    <property type="entry name" value="PROKAR_LIPOPROTEIN"/>
    <property type="match status" value="1"/>
</dbReference>
<dbReference type="KEGG" id="llu:AKJ09_01114"/>
<protein>
    <submittedName>
        <fullName evidence="9">Membrane protein, putative</fullName>
    </submittedName>
</protein>
<feature type="transmembrane region" description="Helical" evidence="7">
    <location>
        <begin position="380"/>
        <end position="405"/>
    </location>
</feature>
<evidence type="ECO:0000256" key="2">
    <source>
        <dbReference type="ARBA" id="ARBA00022475"/>
    </source>
</evidence>
<keyword evidence="2" id="KW-1003">Cell membrane</keyword>
<feature type="compositionally biased region" description="Basic and acidic residues" evidence="6">
    <location>
        <begin position="831"/>
        <end position="842"/>
    </location>
</feature>
<name>A0A0K1PLP8_9BACT</name>
<dbReference type="Gene3D" id="1.20.1640.10">
    <property type="entry name" value="Multidrug efflux transporter AcrB transmembrane domain"/>
    <property type="match status" value="2"/>
</dbReference>
<dbReference type="InterPro" id="IPR050545">
    <property type="entry name" value="Mycobact_MmpL"/>
</dbReference>
<dbReference type="PANTHER" id="PTHR33406:SF13">
    <property type="entry name" value="MEMBRANE PROTEIN YDFJ"/>
    <property type="match status" value="1"/>
</dbReference>
<evidence type="ECO:0000313" key="10">
    <source>
        <dbReference type="Proteomes" id="UP000064967"/>
    </source>
</evidence>
<sequence length="850" mass="92995">MRGLVDGLVDLGGRRPWFVILSAVMILGACWNYARHLQVRSDVLELLPRESPGFQAFERRIERVGGRATIVILAESPDRAANEHLIDALHEKIETSDVRPMISSIEAGTKDVKKFFEANKWLYATVDDLEEADAKLDQQIAIKSGMVEDLEDKPASESALGMDSFKEKFEKKAKEKDDFPTGYFASPDGTQIAMRIFTTTSGMGGGNDEQLFARIRQLTEEVKPTSFHPDMKVGFGGDIPNAEAEKESLVHEAMIATLIAAALILGGVVWFYGSPWALVLVGFPPLFGVGCAYAFATYHYGYVNASGAFLGAIILGNGVNYPIVLYSRYKEFRARGMSPEVARRDAVWNAFRAELVGATVASIAYGSLTVTRFRGFSQFGVIGFVGMFLVWISMIPCLPALIVIIERLEERGPKWLRERPAALGNDESRGPVARFVGNFTEARPRLIVGVAMAITVITCIKLPSFIRDPWEYDFDKLGSQNARKRGAFVVSGKADKILSGRMNLAGSLVLADHVDQVPMVKQRILENDAADPKGAMIEGVTTVNDFLPGNAELQKKKLAVLDRLRERITPRVLASLSEEEQEKIKTMIPPESLRELTPVDLPGMLKDRFSEKNGTVGTVFYVRYKPEISRNDGHNMLRMSSTLDGVRLPDGTQVDTASRATIFAEMIRSMERDGPLATGVAFLAVAIVVIAATSSLRGAFAVLLSLVLGVVWMLGSAALFGERLNFLNFIALPITFGIGSEYPFNIFDRSRLLGGDVTRAVKLHLGAVALCSYTTTIGYGSLLFADNQALRSFGRLAIGGEIACFLVAIFFLPSLLHLIGAHTINRPKKLDMTKGAHDDHGGEPAPSKAA</sequence>
<dbReference type="InterPro" id="IPR004869">
    <property type="entry name" value="MMPL_dom"/>
</dbReference>
<evidence type="ECO:0000259" key="8">
    <source>
        <dbReference type="Pfam" id="PF03176"/>
    </source>
</evidence>
<reference evidence="9 10" key="1">
    <citation type="submission" date="2015-08" db="EMBL/GenBank/DDBJ databases">
        <authorList>
            <person name="Babu N.S."/>
            <person name="Beckwith C.J."/>
            <person name="Beseler K.G."/>
            <person name="Brison A."/>
            <person name="Carone J.V."/>
            <person name="Caskin T.P."/>
            <person name="Diamond M."/>
            <person name="Durham M.E."/>
            <person name="Foxe J.M."/>
            <person name="Go M."/>
            <person name="Henderson B.A."/>
            <person name="Jones I.B."/>
            <person name="McGettigan J.A."/>
            <person name="Micheletti S.J."/>
            <person name="Nasrallah M.E."/>
            <person name="Ortiz D."/>
            <person name="Piller C.R."/>
            <person name="Privatt S.R."/>
            <person name="Schneider S.L."/>
            <person name="Sharp S."/>
            <person name="Smith T.C."/>
            <person name="Stanton J.D."/>
            <person name="Ullery H.E."/>
            <person name="Wilson R.J."/>
            <person name="Serrano M.G."/>
            <person name="Buck G."/>
            <person name="Lee V."/>
            <person name="Wang Y."/>
            <person name="Carvalho R."/>
            <person name="Voegtly L."/>
            <person name="Shi R."/>
            <person name="Duckworth R."/>
            <person name="Johnson A."/>
            <person name="Loviza R."/>
            <person name="Walstead R."/>
            <person name="Shah Z."/>
            <person name="Kiflezghi M."/>
            <person name="Wade K."/>
            <person name="Ball S.L."/>
            <person name="Bradley K.W."/>
            <person name="Asai D.J."/>
            <person name="Bowman C.A."/>
            <person name="Russell D.A."/>
            <person name="Pope W.H."/>
            <person name="Jacobs-Sera D."/>
            <person name="Hendrix R.W."/>
            <person name="Hatfull G.F."/>
        </authorList>
    </citation>
    <scope>NUCLEOTIDE SEQUENCE [LARGE SCALE GENOMIC DNA]</scope>
    <source>
        <strain evidence="9 10">DSM 27648</strain>
    </source>
</reference>
<feature type="domain" description="Membrane transport protein MMPL" evidence="8">
    <location>
        <begin position="80"/>
        <end position="413"/>
    </location>
</feature>
<feature type="transmembrane region" description="Helical" evidence="7">
    <location>
        <begin position="676"/>
        <end position="693"/>
    </location>
</feature>
<evidence type="ECO:0000256" key="3">
    <source>
        <dbReference type="ARBA" id="ARBA00022692"/>
    </source>
</evidence>
<feature type="transmembrane region" description="Helical" evidence="7">
    <location>
        <begin position="726"/>
        <end position="744"/>
    </location>
</feature>
<feature type="transmembrane region" description="Helical" evidence="7">
    <location>
        <begin position="278"/>
        <end position="296"/>
    </location>
</feature>
<dbReference type="STRING" id="1391654.AKJ09_01114"/>
<comment type="subcellular location">
    <subcellularLocation>
        <location evidence="1">Cell membrane</location>
        <topology evidence="1">Multi-pass membrane protein</topology>
    </subcellularLocation>
</comment>
<feature type="transmembrane region" description="Helical" evidence="7">
    <location>
        <begin position="699"/>
        <end position="719"/>
    </location>
</feature>
<evidence type="ECO:0000256" key="7">
    <source>
        <dbReference type="SAM" id="Phobius"/>
    </source>
</evidence>
<organism evidence="9 10">
    <name type="scientific">Labilithrix luteola</name>
    <dbReference type="NCBI Taxonomy" id="1391654"/>
    <lineage>
        <taxon>Bacteria</taxon>
        <taxon>Pseudomonadati</taxon>
        <taxon>Myxococcota</taxon>
        <taxon>Polyangia</taxon>
        <taxon>Polyangiales</taxon>
        <taxon>Labilitrichaceae</taxon>
        <taxon>Labilithrix</taxon>
    </lineage>
</organism>
<feature type="transmembrane region" description="Helical" evidence="7">
    <location>
        <begin position="253"/>
        <end position="272"/>
    </location>
</feature>
<keyword evidence="3 7" id="KW-0812">Transmembrane</keyword>
<feature type="transmembrane region" description="Helical" evidence="7">
    <location>
        <begin position="308"/>
        <end position="326"/>
    </location>
</feature>
<evidence type="ECO:0000256" key="1">
    <source>
        <dbReference type="ARBA" id="ARBA00004651"/>
    </source>
</evidence>
<feature type="transmembrane region" description="Helical" evidence="7">
    <location>
        <begin position="346"/>
        <end position="368"/>
    </location>
</feature>
<evidence type="ECO:0000256" key="6">
    <source>
        <dbReference type="SAM" id="MobiDB-lite"/>
    </source>
</evidence>
<proteinExistence type="predicted"/>
<evidence type="ECO:0000256" key="4">
    <source>
        <dbReference type="ARBA" id="ARBA00022989"/>
    </source>
</evidence>
<dbReference type="Pfam" id="PF03176">
    <property type="entry name" value="MMPL"/>
    <property type="match status" value="2"/>
</dbReference>
<feature type="transmembrane region" description="Helical" evidence="7">
    <location>
        <begin position="764"/>
        <end position="784"/>
    </location>
</feature>
<dbReference type="PANTHER" id="PTHR33406">
    <property type="entry name" value="MEMBRANE PROTEIN MJ1562-RELATED"/>
    <property type="match status" value="1"/>
</dbReference>
<evidence type="ECO:0000256" key="5">
    <source>
        <dbReference type="ARBA" id="ARBA00023136"/>
    </source>
</evidence>
<dbReference type="EMBL" id="CP012333">
    <property type="protein sequence ID" value="AKU94450.1"/>
    <property type="molecule type" value="Genomic_DNA"/>
</dbReference>
<dbReference type="AlphaFoldDB" id="A0A0K1PLP8"/>
<feature type="transmembrane region" description="Helical" evidence="7">
    <location>
        <begin position="16"/>
        <end position="34"/>
    </location>
</feature>
<feature type="transmembrane region" description="Helical" evidence="7">
    <location>
        <begin position="796"/>
        <end position="819"/>
    </location>
</feature>
<feature type="domain" description="Membrane transport protein MMPL" evidence="8">
    <location>
        <begin position="640"/>
        <end position="830"/>
    </location>
</feature>
<evidence type="ECO:0000313" key="9">
    <source>
        <dbReference type="EMBL" id="AKU94450.1"/>
    </source>
</evidence>
<accession>A0A0K1PLP8</accession>
<feature type="region of interest" description="Disordered" evidence="6">
    <location>
        <begin position="831"/>
        <end position="850"/>
    </location>
</feature>
<dbReference type="Proteomes" id="UP000064967">
    <property type="component" value="Chromosome"/>
</dbReference>
<gene>
    <name evidence="9" type="ORF">AKJ09_01114</name>
</gene>
<keyword evidence="4 7" id="KW-1133">Transmembrane helix</keyword>
<keyword evidence="10" id="KW-1185">Reference proteome</keyword>
<dbReference type="GO" id="GO:0005886">
    <property type="term" value="C:plasma membrane"/>
    <property type="evidence" value="ECO:0007669"/>
    <property type="project" value="UniProtKB-SubCell"/>
</dbReference>
<keyword evidence="5 7" id="KW-0472">Membrane</keyword>
<dbReference type="SUPFAM" id="SSF82866">
    <property type="entry name" value="Multidrug efflux transporter AcrB transmembrane domain"/>
    <property type="match status" value="2"/>
</dbReference>